<reference evidence="2" key="1">
    <citation type="submission" date="2016-10" db="EMBL/GenBank/DDBJ databases">
        <authorList>
            <person name="Varghese N."/>
            <person name="Submissions S."/>
        </authorList>
    </citation>
    <scope>NUCLEOTIDE SEQUENCE [LARGE SCALE GENOMIC DNA]</scope>
    <source>
        <strain evidence="2">DSM 19113</strain>
    </source>
</reference>
<dbReference type="Proteomes" id="UP000199376">
    <property type="component" value="Unassembled WGS sequence"/>
</dbReference>
<evidence type="ECO:0000313" key="1">
    <source>
        <dbReference type="EMBL" id="SFB77690.1"/>
    </source>
</evidence>
<dbReference type="RefSeq" id="WP_091501002.1">
    <property type="nucleotide sequence ID" value="NZ_FOLI01000001.1"/>
</dbReference>
<organism evidence="1 2">
    <name type="scientific">Fructobacillus durionis</name>
    <dbReference type="NCBI Taxonomy" id="283737"/>
    <lineage>
        <taxon>Bacteria</taxon>
        <taxon>Bacillati</taxon>
        <taxon>Bacillota</taxon>
        <taxon>Bacilli</taxon>
        <taxon>Lactobacillales</taxon>
        <taxon>Lactobacillaceae</taxon>
        <taxon>Fructobacillus</taxon>
    </lineage>
</organism>
<evidence type="ECO:0000313" key="2">
    <source>
        <dbReference type="Proteomes" id="UP000199376"/>
    </source>
</evidence>
<dbReference type="AlphaFoldDB" id="A0A1I1DYA1"/>
<dbReference type="EMBL" id="FOLI01000001">
    <property type="protein sequence ID" value="SFB77690.1"/>
    <property type="molecule type" value="Genomic_DNA"/>
</dbReference>
<sequence length="78" mass="9035">MELKQYDYVKLKDGREGFLVEIWSNETGDAMIEVMDQVNLGYTIGLDDIKPSDIEVVLETNHPAYDGTQHWSDEEKRD</sequence>
<proteinExistence type="predicted"/>
<keyword evidence="2" id="KW-1185">Reference proteome</keyword>
<dbReference type="STRING" id="283737.SAMN05660453_0099"/>
<protein>
    <submittedName>
        <fullName evidence="1">Uncharacterized protein</fullName>
    </submittedName>
</protein>
<gene>
    <name evidence="1" type="ORF">SAMN05660453_0099</name>
</gene>
<accession>A0A1I1DYA1</accession>
<dbReference type="OrthoDB" id="1685215at2"/>
<name>A0A1I1DYA1_9LACO</name>